<organism evidence="2 3">
    <name type="scientific">Massilia aurea</name>
    <dbReference type="NCBI Taxonomy" id="373040"/>
    <lineage>
        <taxon>Bacteria</taxon>
        <taxon>Pseudomonadati</taxon>
        <taxon>Pseudomonadota</taxon>
        <taxon>Betaproteobacteria</taxon>
        <taxon>Burkholderiales</taxon>
        <taxon>Oxalobacteraceae</taxon>
        <taxon>Telluria group</taxon>
        <taxon>Massilia</taxon>
    </lineage>
</organism>
<comment type="caution">
    <text evidence="2">The sequence shown here is derived from an EMBL/GenBank/DDBJ whole genome shotgun (WGS) entry which is preliminary data.</text>
</comment>
<reference evidence="2 3" key="1">
    <citation type="submission" date="2020-08" db="EMBL/GenBank/DDBJ databases">
        <title>The Agave Microbiome: Exploring the role of microbial communities in plant adaptations to desert environments.</title>
        <authorList>
            <person name="Partida-Martinez L.P."/>
        </authorList>
    </citation>
    <scope>NUCLEOTIDE SEQUENCE [LARGE SCALE GENOMIC DNA]</scope>
    <source>
        <strain evidence="2 3">AT3.2</strain>
    </source>
</reference>
<protein>
    <submittedName>
        <fullName evidence="2">Uncharacterized protein</fullName>
    </submittedName>
</protein>
<dbReference type="RefSeq" id="WP_183556855.1">
    <property type="nucleotide sequence ID" value="NZ_JACHBX010000005.1"/>
</dbReference>
<name>A0A7W9X3T5_9BURK</name>
<evidence type="ECO:0000313" key="2">
    <source>
        <dbReference type="EMBL" id="MBB6135983.1"/>
    </source>
</evidence>
<keyword evidence="1" id="KW-0472">Membrane</keyword>
<gene>
    <name evidence="2" type="ORF">HD842_004160</name>
</gene>
<feature type="transmembrane region" description="Helical" evidence="1">
    <location>
        <begin position="20"/>
        <end position="41"/>
    </location>
</feature>
<sequence length="77" mass="8345">MKDNNPLTQSDNRGKSFLLAGKLTATITAVSIALPNLVALLEAIERNRFASCTTAIVIVAWFCRDVSLALVNNPQRS</sequence>
<keyword evidence="1" id="KW-1133">Transmembrane helix</keyword>
<keyword evidence="1" id="KW-0812">Transmembrane</keyword>
<keyword evidence="3" id="KW-1185">Reference proteome</keyword>
<dbReference type="AlphaFoldDB" id="A0A7W9X3T5"/>
<accession>A0A7W9X3T5</accession>
<evidence type="ECO:0000313" key="3">
    <source>
        <dbReference type="Proteomes" id="UP000540787"/>
    </source>
</evidence>
<dbReference type="EMBL" id="JACHBX010000005">
    <property type="protein sequence ID" value="MBB6135983.1"/>
    <property type="molecule type" value="Genomic_DNA"/>
</dbReference>
<evidence type="ECO:0000256" key="1">
    <source>
        <dbReference type="SAM" id="Phobius"/>
    </source>
</evidence>
<dbReference type="Proteomes" id="UP000540787">
    <property type="component" value="Unassembled WGS sequence"/>
</dbReference>
<proteinExistence type="predicted"/>